<evidence type="ECO:0000313" key="2">
    <source>
        <dbReference type="Proteomes" id="UP001283361"/>
    </source>
</evidence>
<proteinExistence type="predicted"/>
<protein>
    <submittedName>
        <fullName evidence="1">Uncharacterized protein</fullName>
    </submittedName>
</protein>
<name>A0AAE1CYI3_9GAST</name>
<gene>
    <name evidence="1" type="ORF">RRG08_043520</name>
</gene>
<sequence length="71" mass="7628">MIPVVVRAEKCEIFPGEASSAIQYWKSDVEPGTLLSHSMVSQSLQAEPGEYKADIIKNSGPARPAGGHECQ</sequence>
<comment type="caution">
    <text evidence="1">The sequence shown here is derived from an EMBL/GenBank/DDBJ whole genome shotgun (WGS) entry which is preliminary data.</text>
</comment>
<dbReference type="Proteomes" id="UP001283361">
    <property type="component" value="Unassembled WGS sequence"/>
</dbReference>
<dbReference type="EMBL" id="JAWDGP010006298">
    <property type="protein sequence ID" value="KAK3743788.1"/>
    <property type="molecule type" value="Genomic_DNA"/>
</dbReference>
<evidence type="ECO:0000313" key="1">
    <source>
        <dbReference type="EMBL" id="KAK3743788.1"/>
    </source>
</evidence>
<accession>A0AAE1CYI3</accession>
<keyword evidence="2" id="KW-1185">Reference proteome</keyword>
<organism evidence="1 2">
    <name type="scientific">Elysia crispata</name>
    <name type="common">lettuce slug</name>
    <dbReference type="NCBI Taxonomy" id="231223"/>
    <lineage>
        <taxon>Eukaryota</taxon>
        <taxon>Metazoa</taxon>
        <taxon>Spiralia</taxon>
        <taxon>Lophotrochozoa</taxon>
        <taxon>Mollusca</taxon>
        <taxon>Gastropoda</taxon>
        <taxon>Heterobranchia</taxon>
        <taxon>Euthyneura</taxon>
        <taxon>Panpulmonata</taxon>
        <taxon>Sacoglossa</taxon>
        <taxon>Placobranchoidea</taxon>
        <taxon>Plakobranchidae</taxon>
        <taxon>Elysia</taxon>
    </lineage>
</organism>
<dbReference type="AlphaFoldDB" id="A0AAE1CYI3"/>
<reference evidence="1" key="1">
    <citation type="journal article" date="2023" name="G3 (Bethesda)">
        <title>A reference genome for the long-term kleptoplast-retaining sea slug Elysia crispata morphotype clarki.</title>
        <authorList>
            <person name="Eastman K.E."/>
            <person name="Pendleton A.L."/>
            <person name="Shaikh M.A."/>
            <person name="Suttiyut T."/>
            <person name="Ogas R."/>
            <person name="Tomko P."/>
            <person name="Gavelis G."/>
            <person name="Widhalm J.R."/>
            <person name="Wisecaver J.H."/>
        </authorList>
    </citation>
    <scope>NUCLEOTIDE SEQUENCE</scope>
    <source>
        <strain evidence="1">ECLA1</strain>
    </source>
</reference>